<reference evidence="1 2" key="1">
    <citation type="submission" date="2024-01" db="EMBL/GenBank/DDBJ databases">
        <title>The genomes of 5 underutilized Papilionoideae crops provide insights into root nodulation and disease resistanc.</title>
        <authorList>
            <person name="Jiang F."/>
        </authorList>
    </citation>
    <scope>NUCLEOTIDE SEQUENCE [LARGE SCALE GENOMIC DNA]</scope>
    <source>
        <strain evidence="1">LVBAO_FW01</strain>
        <tissue evidence="1">Leaves</tissue>
    </source>
</reference>
<evidence type="ECO:0000313" key="2">
    <source>
        <dbReference type="Proteomes" id="UP001367508"/>
    </source>
</evidence>
<dbReference type="AlphaFoldDB" id="A0AAN9MY55"/>
<proteinExistence type="predicted"/>
<accession>A0AAN9MY55</accession>
<name>A0AAN9MY55_CANGL</name>
<comment type="caution">
    <text evidence="1">The sequence shown here is derived from an EMBL/GenBank/DDBJ whole genome shotgun (WGS) entry which is preliminary data.</text>
</comment>
<evidence type="ECO:0000313" key="1">
    <source>
        <dbReference type="EMBL" id="KAK7362821.1"/>
    </source>
</evidence>
<protein>
    <submittedName>
        <fullName evidence="1">Uncharacterized protein</fullName>
    </submittedName>
</protein>
<sequence>MTSSLLEFSMLAAYGPAPRAVITVYFWPGFDALVPQNVHSLSSSFLSPYTLPFNVRVGFLSLESLVHWLWGPKSLGVGTLDPPPHPPPHSTSKFTNATPSIASRASYSYFTF</sequence>
<dbReference type="Proteomes" id="UP001367508">
    <property type="component" value="Unassembled WGS sequence"/>
</dbReference>
<keyword evidence="2" id="KW-1185">Reference proteome</keyword>
<dbReference type="EMBL" id="JAYMYQ010000001">
    <property type="protein sequence ID" value="KAK7362821.1"/>
    <property type="molecule type" value="Genomic_DNA"/>
</dbReference>
<organism evidence="1 2">
    <name type="scientific">Canavalia gladiata</name>
    <name type="common">Sword bean</name>
    <name type="synonym">Dolichos gladiatus</name>
    <dbReference type="NCBI Taxonomy" id="3824"/>
    <lineage>
        <taxon>Eukaryota</taxon>
        <taxon>Viridiplantae</taxon>
        <taxon>Streptophyta</taxon>
        <taxon>Embryophyta</taxon>
        <taxon>Tracheophyta</taxon>
        <taxon>Spermatophyta</taxon>
        <taxon>Magnoliopsida</taxon>
        <taxon>eudicotyledons</taxon>
        <taxon>Gunneridae</taxon>
        <taxon>Pentapetalae</taxon>
        <taxon>rosids</taxon>
        <taxon>fabids</taxon>
        <taxon>Fabales</taxon>
        <taxon>Fabaceae</taxon>
        <taxon>Papilionoideae</taxon>
        <taxon>50 kb inversion clade</taxon>
        <taxon>NPAAA clade</taxon>
        <taxon>indigoferoid/millettioid clade</taxon>
        <taxon>Phaseoleae</taxon>
        <taxon>Canavalia</taxon>
    </lineage>
</organism>
<gene>
    <name evidence="1" type="ORF">VNO77_04945</name>
</gene>